<keyword evidence="3 5" id="KW-0808">Transferase</keyword>
<comment type="similarity">
    <text evidence="1">Belongs to the UDP-glycosyltransferase family.</text>
</comment>
<evidence type="ECO:0000256" key="2">
    <source>
        <dbReference type="ARBA" id="ARBA00022676"/>
    </source>
</evidence>
<proteinExistence type="inferred from homology"/>
<organism evidence="5 6">
    <name type="scientific">Vitis vinifera</name>
    <name type="common">Grape</name>
    <dbReference type="NCBI Taxonomy" id="29760"/>
    <lineage>
        <taxon>Eukaryota</taxon>
        <taxon>Viridiplantae</taxon>
        <taxon>Streptophyta</taxon>
        <taxon>Embryophyta</taxon>
        <taxon>Tracheophyta</taxon>
        <taxon>Spermatophyta</taxon>
        <taxon>Magnoliopsida</taxon>
        <taxon>eudicotyledons</taxon>
        <taxon>Gunneridae</taxon>
        <taxon>Pentapetalae</taxon>
        <taxon>rosids</taxon>
        <taxon>Vitales</taxon>
        <taxon>Vitaceae</taxon>
        <taxon>Viteae</taxon>
        <taxon>Vitis</taxon>
    </lineage>
</organism>
<accession>A0A438E875</accession>
<dbReference type="InterPro" id="IPR050481">
    <property type="entry name" value="UDP-glycosyltransf_plant"/>
</dbReference>
<dbReference type="InterPro" id="IPR002213">
    <property type="entry name" value="UDP_glucos_trans"/>
</dbReference>
<feature type="transmembrane region" description="Helical" evidence="4">
    <location>
        <begin position="12"/>
        <end position="30"/>
    </location>
</feature>
<reference evidence="5 6" key="1">
    <citation type="journal article" date="2018" name="PLoS Genet.">
        <title>Population sequencing reveals clonal diversity and ancestral inbreeding in the grapevine cultivar Chardonnay.</title>
        <authorList>
            <person name="Roach M.J."/>
            <person name="Johnson D.L."/>
            <person name="Bohlmann J."/>
            <person name="van Vuuren H.J."/>
            <person name="Jones S.J."/>
            <person name="Pretorius I.S."/>
            <person name="Schmidt S.A."/>
            <person name="Borneman A.R."/>
        </authorList>
    </citation>
    <scope>NUCLEOTIDE SEQUENCE [LARGE SCALE GENOMIC DNA]</scope>
    <source>
        <strain evidence="6">cv. Chardonnay</strain>
        <tissue evidence="5">Leaf</tissue>
    </source>
</reference>
<evidence type="ECO:0000256" key="4">
    <source>
        <dbReference type="SAM" id="Phobius"/>
    </source>
</evidence>
<dbReference type="Gene3D" id="3.40.50.2000">
    <property type="entry name" value="Glycogen Phosphorylase B"/>
    <property type="match status" value="2"/>
</dbReference>
<evidence type="ECO:0000256" key="3">
    <source>
        <dbReference type="ARBA" id="ARBA00022679"/>
    </source>
</evidence>
<dbReference type="GO" id="GO:0035251">
    <property type="term" value="F:UDP-glucosyltransferase activity"/>
    <property type="evidence" value="ECO:0007669"/>
    <property type="project" value="InterPro"/>
</dbReference>
<gene>
    <name evidence="5" type="primary">UGT91C1_0</name>
    <name evidence="5" type="ORF">CK203_072322</name>
</gene>
<dbReference type="FunFam" id="3.40.50.2000:FF:000088">
    <property type="entry name" value="Glycosyltransferase"/>
    <property type="match status" value="1"/>
</dbReference>
<evidence type="ECO:0000313" key="5">
    <source>
        <dbReference type="EMBL" id="RVW43961.1"/>
    </source>
</evidence>
<dbReference type="Proteomes" id="UP000288805">
    <property type="component" value="Unassembled WGS sequence"/>
</dbReference>
<keyword evidence="4" id="KW-1133">Transmembrane helix</keyword>
<sequence length="461" mass="51801">MDEMKKEHQKLHIAVFPWLAFGHFLPFLHLSNHLVQMGHRISFLSTPKNLRRLSQIAPNLSSLVTMVPLPLSPVHGLPDSAESTSELPFHLVPYLKRAYDQLQLPLTEFLHNSDVNWLIYDFAPHWLPPIASRLGINSVFFSIFNASTLAFMGSPEEILRRCQQQVENLTVVPEWIPFPSTVAFRIHEVTRIQDCMDSEASDFFRLAKVIEGCRFVATRSCAELEGDSLSLLENLYQKPVVPIGLLPTEVNDSEGDESWGSLRQWLDEKTENSVLYVALGSELTLSQDEMKELASGIEKSGLPFIWVVKTKDDPIITGFEGRVSGRGLVWANWAPQKQILAHPSVGGFLTHCGWSSVIEALGLGRVLILFPGPSSDLGLVARLLEGKRVGLEVPRDKRDGSFTGDSVSKSIQRVMVEEEGEQLRRNAWAMREIFGNVKLQTKYLDEFTRVLENDSVVTKST</sequence>
<keyword evidence="4" id="KW-0812">Transmembrane</keyword>
<evidence type="ECO:0000313" key="6">
    <source>
        <dbReference type="Proteomes" id="UP000288805"/>
    </source>
</evidence>
<dbReference type="FunFam" id="3.40.50.2000:FF:000037">
    <property type="entry name" value="Glycosyltransferase"/>
    <property type="match status" value="1"/>
</dbReference>
<protein>
    <submittedName>
        <fullName evidence="5">UDP-glycosyltransferase 91C1</fullName>
    </submittedName>
</protein>
<dbReference type="SUPFAM" id="SSF53756">
    <property type="entry name" value="UDP-Glycosyltransferase/glycogen phosphorylase"/>
    <property type="match status" value="1"/>
</dbReference>
<dbReference type="AlphaFoldDB" id="A0A438E875"/>
<dbReference type="PANTHER" id="PTHR48049">
    <property type="entry name" value="GLYCOSYLTRANSFERASE"/>
    <property type="match status" value="1"/>
</dbReference>
<dbReference type="CDD" id="cd03784">
    <property type="entry name" value="GT1_Gtf-like"/>
    <property type="match status" value="1"/>
</dbReference>
<dbReference type="Pfam" id="PF00201">
    <property type="entry name" value="UDPGT"/>
    <property type="match status" value="1"/>
</dbReference>
<evidence type="ECO:0000256" key="1">
    <source>
        <dbReference type="ARBA" id="ARBA00009995"/>
    </source>
</evidence>
<keyword evidence="4" id="KW-0472">Membrane</keyword>
<comment type="caution">
    <text evidence="5">The sequence shown here is derived from an EMBL/GenBank/DDBJ whole genome shotgun (WGS) entry which is preliminary data.</text>
</comment>
<name>A0A438E875_VITVI</name>
<dbReference type="EMBL" id="QGNW01001366">
    <property type="protein sequence ID" value="RVW43961.1"/>
    <property type="molecule type" value="Genomic_DNA"/>
</dbReference>
<dbReference type="PANTHER" id="PTHR48049:SF60">
    <property type="entry name" value="UDP-GLYCOSYLTRANSFERASE 91B1"/>
    <property type="match status" value="1"/>
</dbReference>
<keyword evidence="2" id="KW-0328">Glycosyltransferase</keyword>